<evidence type="ECO:0000256" key="3">
    <source>
        <dbReference type="SAM" id="MobiDB-lite"/>
    </source>
</evidence>
<evidence type="ECO:0000259" key="4">
    <source>
        <dbReference type="PROSITE" id="PS50076"/>
    </source>
</evidence>
<dbReference type="PRINTS" id="PR00625">
    <property type="entry name" value="JDOMAIN"/>
</dbReference>
<dbReference type="PROSITE" id="PS50076">
    <property type="entry name" value="DNAJ_2"/>
    <property type="match status" value="1"/>
</dbReference>
<evidence type="ECO:0000313" key="5">
    <source>
        <dbReference type="EMBL" id="KTD81891.1"/>
    </source>
</evidence>
<keyword evidence="1" id="KW-0963">Cytoplasm</keyword>
<dbReference type="CDD" id="cd06257">
    <property type="entry name" value="DnaJ"/>
    <property type="match status" value="1"/>
</dbReference>
<dbReference type="InterPro" id="IPR001623">
    <property type="entry name" value="DnaJ_domain"/>
</dbReference>
<proteinExistence type="predicted"/>
<name>A0A0W1AL38_9GAMM</name>
<dbReference type="EMBL" id="LNZC01000002">
    <property type="protein sequence ID" value="KTD81891.1"/>
    <property type="molecule type" value="Genomic_DNA"/>
</dbReference>
<dbReference type="PANTHER" id="PTHR24074">
    <property type="entry name" value="CO-CHAPERONE PROTEIN DJLA"/>
    <property type="match status" value="1"/>
</dbReference>
<evidence type="ECO:0000313" key="6">
    <source>
        <dbReference type="Proteomes" id="UP000054662"/>
    </source>
</evidence>
<evidence type="ECO:0000256" key="2">
    <source>
        <dbReference type="ARBA" id="ARBA00023186"/>
    </source>
</evidence>
<dbReference type="RefSeq" id="WP_058491905.1">
    <property type="nucleotide sequence ID" value="NZ_LNZC01000002.1"/>
</dbReference>
<dbReference type="AlphaFoldDB" id="A0A0W1AL38"/>
<gene>
    <name evidence="5" type="ORF">Lwor_0194</name>
</gene>
<reference evidence="5 6" key="1">
    <citation type="submission" date="2015-11" db="EMBL/GenBank/DDBJ databases">
        <title>Genomic analysis of 38 Legionella species identifies large and diverse effector repertoires.</title>
        <authorList>
            <person name="Burstein D."/>
            <person name="Amaro F."/>
            <person name="Zusman T."/>
            <person name="Lifshitz Z."/>
            <person name="Cohen O."/>
            <person name="Gilbert J.A."/>
            <person name="Pupko T."/>
            <person name="Shuman H.A."/>
            <person name="Segal G."/>
        </authorList>
    </citation>
    <scope>NUCLEOTIDE SEQUENCE [LARGE SCALE GENOMIC DNA]</scope>
    <source>
        <strain evidence="5 6">ATCC 49508</strain>
    </source>
</reference>
<dbReference type="SMART" id="SM00271">
    <property type="entry name" value="DnaJ"/>
    <property type="match status" value="1"/>
</dbReference>
<dbReference type="Proteomes" id="UP000054662">
    <property type="component" value="Unassembled WGS sequence"/>
</dbReference>
<keyword evidence="2" id="KW-0143">Chaperone</keyword>
<accession>A0A0W1AL38</accession>
<feature type="domain" description="J" evidence="4">
    <location>
        <begin position="4"/>
        <end position="71"/>
    </location>
</feature>
<evidence type="ECO:0000256" key="1">
    <source>
        <dbReference type="ARBA" id="ARBA00022490"/>
    </source>
</evidence>
<protein>
    <submittedName>
        <fullName evidence="5">Molecular chaperone DnaJ</fullName>
    </submittedName>
</protein>
<dbReference type="InterPro" id="IPR036869">
    <property type="entry name" value="J_dom_sf"/>
</dbReference>
<dbReference type="PATRIC" id="fig|45076.6.peg.212"/>
<dbReference type="InterPro" id="IPR050817">
    <property type="entry name" value="DjlA_DnaK_co-chaperone"/>
</dbReference>
<dbReference type="InterPro" id="IPR018253">
    <property type="entry name" value="DnaJ_domain_CS"/>
</dbReference>
<keyword evidence="6" id="KW-1185">Reference proteome</keyword>
<dbReference type="PROSITE" id="PS00636">
    <property type="entry name" value="DNAJ_1"/>
    <property type="match status" value="1"/>
</dbReference>
<dbReference type="SUPFAM" id="SSF46565">
    <property type="entry name" value="Chaperone J-domain"/>
    <property type="match status" value="1"/>
</dbReference>
<dbReference type="OrthoDB" id="9779889at2"/>
<dbReference type="Gene3D" id="1.10.287.110">
    <property type="entry name" value="DnaJ domain"/>
    <property type="match status" value="1"/>
</dbReference>
<dbReference type="STRING" id="45076.Lwor_0194"/>
<feature type="region of interest" description="Disordered" evidence="3">
    <location>
        <begin position="81"/>
        <end position="128"/>
    </location>
</feature>
<dbReference type="Pfam" id="PF00226">
    <property type="entry name" value="DnaJ"/>
    <property type="match status" value="1"/>
</dbReference>
<sequence length="264" mass="31216">MPKKLYEILEITDENISGAEIAKAYRKMALRLHPDKNTENKQEAEQKFKELNNAYQILKDATKRKEYDEGRIDEKGVRIESQASAQASQQQQQQQQQRQRPSQQNRQYDFPKTQTQESKTHSFQKTNNKYNFYRPTPPFPAEYFFFNSLDAAKTFKPMEEKSIPQFVFVTPSPLEQFFQKLLRVFNKESQLEHQIFKSSTNIDFEFSSRHIKPQNNVSEHIFIRTNYAPIMERTVDKLFALALIVEQLDRLESSPFSSPSPRFR</sequence>
<feature type="compositionally biased region" description="Polar residues" evidence="3">
    <location>
        <begin position="112"/>
        <end position="128"/>
    </location>
</feature>
<feature type="compositionally biased region" description="Low complexity" evidence="3">
    <location>
        <begin position="82"/>
        <end position="107"/>
    </location>
</feature>
<organism evidence="5 6">
    <name type="scientific">Legionella worsleiensis</name>
    <dbReference type="NCBI Taxonomy" id="45076"/>
    <lineage>
        <taxon>Bacteria</taxon>
        <taxon>Pseudomonadati</taxon>
        <taxon>Pseudomonadota</taxon>
        <taxon>Gammaproteobacteria</taxon>
        <taxon>Legionellales</taxon>
        <taxon>Legionellaceae</taxon>
        <taxon>Legionella</taxon>
    </lineage>
</organism>
<comment type="caution">
    <text evidence="5">The sequence shown here is derived from an EMBL/GenBank/DDBJ whole genome shotgun (WGS) entry which is preliminary data.</text>
</comment>